<name>A0A4Y7Q1Q5_9AGAM</name>
<feature type="region of interest" description="Disordered" evidence="5">
    <location>
        <begin position="283"/>
        <end position="326"/>
    </location>
</feature>
<feature type="transmembrane region" description="Helical" evidence="6">
    <location>
        <begin position="67"/>
        <end position="91"/>
    </location>
</feature>
<dbReference type="PANTHER" id="PTHR13259:SF1">
    <property type="entry name" value="BLADDER CANCER-ASSOCIATED PROTEIN"/>
    <property type="match status" value="1"/>
</dbReference>
<feature type="compositionally biased region" description="Low complexity" evidence="5">
    <location>
        <begin position="223"/>
        <end position="245"/>
    </location>
</feature>
<evidence type="ECO:0000256" key="1">
    <source>
        <dbReference type="ARBA" id="ARBA00004370"/>
    </source>
</evidence>
<feature type="compositionally biased region" description="Low complexity" evidence="5">
    <location>
        <begin position="301"/>
        <end position="320"/>
    </location>
</feature>
<dbReference type="PANTHER" id="PTHR13259">
    <property type="entry name" value="BLADDER CANCER 10 KD PROTEIN HOMOLOG"/>
    <property type="match status" value="1"/>
</dbReference>
<evidence type="ECO:0000256" key="4">
    <source>
        <dbReference type="ARBA" id="ARBA00023136"/>
    </source>
</evidence>
<dbReference type="AlphaFoldDB" id="A0A4Y7Q1Q5"/>
<dbReference type="EMBL" id="ML170182">
    <property type="protein sequence ID" value="TDL21261.1"/>
    <property type="molecule type" value="Genomic_DNA"/>
</dbReference>
<evidence type="ECO:0000256" key="3">
    <source>
        <dbReference type="ARBA" id="ARBA00022989"/>
    </source>
</evidence>
<evidence type="ECO:0000313" key="7">
    <source>
        <dbReference type="EMBL" id="TDL21261.1"/>
    </source>
</evidence>
<dbReference type="Pfam" id="PF06726">
    <property type="entry name" value="BC10"/>
    <property type="match status" value="1"/>
</dbReference>
<gene>
    <name evidence="7" type="ORF">BD410DRAFT_310247</name>
</gene>
<sequence>MIARMKDKRDGLSQNVFACHTPRVPLSPSQVDICTEQFRKITGNFQQISGPSGLSALNFNTMWCTRWFLPLIILPLPTAPPFFLIVLLISLTLHARPCFYCMVLLSALFASSCYWQPLPLSAKLAYPISNITTYSEALLFNFTSGSALAGHGAGVNATDAKGAAENGTGTTAMKLPHTIQLYDRCWCGIGPAGIFAPFDVERWEHASIARARRALAPPSHPDSNTTSDAPNPSSSASTDSSVSDATPPPTSVAEEKKTPLFPLAHYIRNVLWPAPRLSSPSPAPIFSPSLAQPSTPPPSPTSTSTPSSPEESPPSQSLNPHPLPRFRREYDLRPYGVGVILDFGWGRGSRKSGSTH</sequence>
<reference evidence="7 8" key="1">
    <citation type="submission" date="2018-06" db="EMBL/GenBank/DDBJ databases">
        <title>A transcriptomic atlas of mushroom development highlights an independent origin of complex multicellularity.</title>
        <authorList>
            <consortium name="DOE Joint Genome Institute"/>
            <person name="Krizsan K."/>
            <person name="Almasi E."/>
            <person name="Merenyi Z."/>
            <person name="Sahu N."/>
            <person name="Viragh M."/>
            <person name="Koszo T."/>
            <person name="Mondo S."/>
            <person name="Kiss B."/>
            <person name="Balint B."/>
            <person name="Kues U."/>
            <person name="Barry K."/>
            <person name="Hegedus J.C."/>
            <person name="Henrissat B."/>
            <person name="Johnson J."/>
            <person name="Lipzen A."/>
            <person name="Ohm R."/>
            <person name="Nagy I."/>
            <person name="Pangilinan J."/>
            <person name="Yan J."/>
            <person name="Xiong Y."/>
            <person name="Grigoriev I.V."/>
            <person name="Hibbett D.S."/>
            <person name="Nagy L.G."/>
        </authorList>
    </citation>
    <scope>NUCLEOTIDE SEQUENCE [LARGE SCALE GENOMIC DNA]</scope>
    <source>
        <strain evidence="7 8">SZMC22713</strain>
    </source>
</reference>
<keyword evidence="3 6" id="KW-1133">Transmembrane helix</keyword>
<feature type="compositionally biased region" description="Low complexity" evidence="5">
    <location>
        <begin position="283"/>
        <end position="293"/>
    </location>
</feature>
<dbReference type="OrthoDB" id="5563033at2759"/>
<dbReference type="InterPro" id="IPR009598">
    <property type="entry name" value="BCALP"/>
</dbReference>
<comment type="subcellular location">
    <subcellularLocation>
        <location evidence="1">Membrane</location>
    </subcellularLocation>
</comment>
<accession>A0A4Y7Q1Q5</accession>
<keyword evidence="8" id="KW-1185">Reference proteome</keyword>
<feature type="region of interest" description="Disordered" evidence="5">
    <location>
        <begin position="214"/>
        <end position="256"/>
    </location>
</feature>
<evidence type="ECO:0000313" key="8">
    <source>
        <dbReference type="Proteomes" id="UP000294933"/>
    </source>
</evidence>
<organism evidence="7 8">
    <name type="scientific">Rickenella mellea</name>
    <dbReference type="NCBI Taxonomy" id="50990"/>
    <lineage>
        <taxon>Eukaryota</taxon>
        <taxon>Fungi</taxon>
        <taxon>Dikarya</taxon>
        <taxon>Basidiomycota</taxon>
        <taxon>Agaricomycotina</taxon>
        <taxon>Agaricomycetes</taxon>
        <taxon>Hymenochaetales</taxon>
        <taxon>Rickenellaceae</taxon>
        <taxon>Rickenella</taxon>
    </lineage>
</organism>
<keyword evidence="4 6" id="KW-0472">Membrane</keyword>
<evidence type="ECO:0000256" key="2">
    <source>
        <dbReference type="ARBA" id="ARBA00022692"/>
    </source>
</evidence>
<evidence type="ECO:0000256" key="6">
    <source>
        <dbReference type="SAM" id="Phobius"/>
    </source>
</evidence>
<dbReference type="GO" id="GO:0016020">
    <property type="term" value="C:membrane"/>
    <property type="evidence" value="ECO:0007669"/>
    <property type="project" value="UniProtKB-SubCell"/>
</dbReference>
<proteinExistence type="predicted"/>
<protein>
    <submittedName>
        <fullName evidence="7">Uncharacterized protein</fullName>
    </submittedName>
</protein>
<dbReference type="SMART" id="SM01396">
    <property type="entry name" value="BC10"/>
    <property type="match status" value="1"/>
</dbReference>
<keyword evidence="2 6" id="KW-0812">Transmembrane</keyword>
<dbReference type="VEuPathDB" id="FungiDB:BD410DRAFT_310247"/>
<evidence type="ECO:0000256" key="5">
    <source>
        <dbReference type="SAM" id="MobiDB-lite"/>
    </source>
</evidence>
<dbReference type="Proteomes" id="UP000294933">
    <property type="component" value="Unassembled WGS sequence"/>
</dbReference>